<dbReference type="SUPFAM" id="SSF52540">
    <property type="entry name" value="P-loop containing nucleoside triphosphate hydrolases"/>
    <property type="match status" value="2"/>
</dbReference>
<evidence type="ECO:0000256" key="11">
    <source>
        <dbReference type="SAM" id="MobiDB-lite"/>
    </source>
</evidence>
<comment type="similarity">
    <text evidence="2">Belongs to the ABC transporter superfamily. ABCC family. Conjugate transporter (TC 3.A.1.208) subfamily.</text>
</comment>
<keyword evidence="16" id="KW-1185">Reference proteome</keyword>
<dbReference type="InterPro" id="IPR027417">
    <property type="entry name" value="P-loop_NTPase"/>
</dbReference>
<evidence type="ECO:0000259" key="14">
    <source>
        <dbReference type="PROSITE" id="PS50929"/>
    </source>
</evidence>
<dbReference type="SMART" id="SM00382">
    <property type="entry name" value="AAA"/>
    <property type="match status" value="2"/>
</dbReference>
<evidence type="ECO:0000256" key="7">
    <source>
        <dbReference type="ARBA" id="ARBA00022840"/>
    </source>
</evidence>
<evidence type="ECO:0000256" key="1">
    <source>
        <dbReference type="ARBA" id="ARBA00004141"/>
    </source>
</evidence>
<evidence type="ECO:0000259" key="13">
    <source>
        <dbReference type="PROSITE" id="PS50893"/>
    </source>
</evidence>
<keyword evidence="9 12" id="KW-0472">Membrane</keyword>
<dbReference type="PROSITE" id="PS00211">
    <property type="entry name" value="ABC_TRANSPORTER_1"/>
    <property type="match status" value="1"/>
</dbReference>
<dbReference type="InterPro" id="IPR011527">
    <property type="entry name" value="ABC1_TM_dom"/>
</dbReference>
<evidence type="ECO:0000256" key="5">
    <source>
        <dbReference type="ARBA" id="ARBA00022737"/>
    </source>
</evidence>
<dbReference type="CDD" id="cd03244">
    <property type="entry name" value="ABCC_MRP_domain2"/>
    <property type="match status" value="1"/>
</dbReference>
<feature type="transmembrane region" description="Helical" evidence="12">
    <location>
        <begin position="1022"/>
        <end position="1043"/>
    </location>
</feature>
<dbReference type="PANTHER" id="PTHR24223">
    <property type="entry name" value="ATP-BINDING CASSETTE SUB-FAMILY C"/>
    <property type="match status" value="1"/>
</dbReference>
<keyword evidence="10" id="KW-0325">Glycoprotein</keyword>
<dbReference type="FunFam" id="1.20.1560.10:FF:000013">
    <property type="entry name" value="ABC transporter C family member 2"/>
    <property type="match status" value="1"/>
</dbReference>
<dbReference type="PROSITE" id="PS50929">
    <property type="entry name" value="ABC_TM1F"/>
    <property type="match status" value="2"/>
</dbReference>
<evidence type="ECO:0000256" key="8">
    <source>
        <dbReference type="ARBA" id="ARBA00022989"/>
    </source>
</evidence>
<feature type="transmembrane region" description="Helical" evidence="12">
    <location>
        <begin position="67"/>
        <end position="88"/>
    </location>
</feature>
<feature type="transmembrane region" description="Helical" evidence="12">
    <location>
        <begin position="163"/>
        <end position="182"/>
    </location>
</feature>
<dbReference type="SUPFAM" id="SSF90123">
    <property type="entry name" value="ABC transporter transmembrane region"/>
    <property type="match status" value="2"/>
</dbReference>
<evidence type="ECO:0000256" key="10">
    <source>
        <dbReference type="ARBA" id="ARBA00023180"/>
    </source>
</evidence>
<dbReference type="GO" id="GO:0016887">
    <property type="term" value="F:ATP hydrolysis activity"/>
    <property type="evidence" value="ECO:0007669"/>
    <property type="project" value="InterPro"/>
</dbReference>
<dbReference type="InterPro" id="IPR017871">
    <property type="entry name" value="ABC_transporter-like_CS"/>
</dbReference>
<dbReference type="GO" id="GO:0005737">
    <property type="term" value="C:cytoplasm"/>
    <property type="evidence" value="ECO:0007669"/>
    <property type="project" value="UniProtKB-ARBA"/>
</dbReference>
<protein>
    <submittedName>
        <fullName evidence="15">ATP-dependent bile acid permease</fullName>
    </submittedName>
</protein>
<keyword evidence="7" id="KW-0067">ATP-binding</keyword>
<feature type="domain" description="ABC transmembrane type-1" evidence="14">
    <location>
        <begin position="408"/>
        <end position="592"/>
    </location>
</feature>
<gene>
    <name evidence="15" type="ORF">NA57DRAFT_33532</name>
</gene>
<proteinExistence type="inferred from homology"/>
<keyword evidence="4 12" id="KW-0812">Transmembrane</keyword>
<dbReference type="InterPro" id="IPR003593">
    <property type="entry name" value="AAA+_ATPase"/>
</dbReference>
<feature type="domain" description="ABC transporter" evidence="13">
    <location>
        <begin position="1293"/>
        <end position="1551"/>
    </location>
</feature>
<dbReference type="InterPro" id="IPR003439">
    <property type="entry name" value="ABC_transporter-like_ATP-bd"/>
</dbReference>
<evidence type="ECO:0000256" key="3">
    <source>
        <dbReference type="ARBA" id="ARBA00022448"/>
    </source>
</evidence>
<dbReference type="Gene3D" id="1.20.1560.10">
    <property type="entry name" value="ABC transporter type 1, transmembrane domain"/>
    <property type="match status" value="2"/>
</dbReference>
<dbReference type="EMBL" id="ML978122">
    <property type="protein sequence ID" value="KAF2102990.1"/>
    <property type="molecule type" value="Genomic_DNA"/>
</dbReference>
<dbReference type="CDD" id="cd03250">
    <property type="entry name" value="ABCC_MRP_domain1"/>
    <property type="match status" value="1"/>
</dbReference>
<dbReference type="InterPro" id="IPR050173">
    <property type="entry name" value="ABC_transporter_C-like"/>
</dbReference>
<feature type="compositionally biased region" description="Basic and acidic residues" evidence="11">
    <location>
        <begin position="362"/>
        <end position="371"/>
    </location>
</feature>
<dbReference type="GO" id="GO:0016020">
    <property type="term" value="C:membrane"/>
    <property type="evidence" value="ECO:0007669"/>
    <property type="project" value="UniProtKB-SubCell"/>
</dbReference>
<keyword evidence="8 12" id="KW-1133">Transmembrane helix</keyword>
<evidence type="ECO:0000313" key="16">
    <source>
        <dbReference type="Proteomes" id="UP000799772"/>
    </source>
</evidence>
<evidence type="ECO:0000313" key="15">
    <source>
        <dbReference type="EMBL" id="KAF2102990.1"/>
    </source>
</evidence>
<dbReference type="FunFam" id="3.40.50.300:FF:000610">
    <property type="entry name" value="Multidrug resistance-associated ABC transporter"/>
    <property type="match status" value="1"/>
</dbReference>
<dbReference type="PANTHER" id="PTHR24223:SF456">
    <property type="entry name" value="MULTIDRUG RESISTANCE-ASSOCIATED PROTEIN LETHAL(2)03659"/>
    <property type="match status" value="1"/>
</dbReference>
<accession>A0A9P4IPG1</accession>
<dbReference type="InterPro" id="IPR036640">
    <property type="entry name" value="ABC1_TM_sf"/>
</dbReference>
<feature type="transmembrane region" description="Helical" evidence="12">
    <location>
        <begin position="533"/>
        <end position="557"/>
    </location>
</feature>
<evidence type="ECO:0000256" key="6">
    <source>
        <dbReference type="ARBA" id="ARBA00022741"/>
    </source>
</evidence>
<evidence type="ECO:0000256" key="12">
    <source>
        <dbReference type="SAM" id="Phobius"/>
    </source>
</evidence>
<feature type="transmembrane region" description="Helical" evidence="12">
    <location>
        <begin position="1203"/>
        <end position="1225"/>
    </location>
</feature>
<dbReference type="CDD" id="cd18596">
    <property type="entry name" value="ABC_6TM_VMR1_D1_like"/>
    <property type="match status" value="1"/>
</dbReference>
<feature type="transmembrane region" description="Helical" evidence="12">
    <location>
        <begin position="124"/>
        <end position="143"/>
    </location>
</feature>
<name>A0A9P4IPG1_9PEZI</name>
<feature type="transmembrane region" description="Helical" evidence="12">
    <location>
        <begin position="310"/>
        <end position="334"/>
    </location>
</feature>
<dbReference type="FunFam" id="3.40.50.300:FF:000825">
    <property type="entry name" value="ABC bile acid transporter"/>
    <property type="match status" value="1"/>
</dbReference>
<feature type="domain" description="ABC transporter" evidence="13">
    <location>
        <begin position="619"/>
        <end position="869"/>
    </location>
</feature>
<dbReference type="OrthoDB" id="6500128at2759"/>
<organism evidence="15 16">
    <name type="scientific">Rhizodiscina lignyota</name>
    <dbReference type="NCBI Taxonomy" id="1504668"/>
    <lineage>
        <taxon>Eukaryota</taxon>
        <taxon>Fungi</taxon>
        <taxon>Dikarya</taxon>
        <taxon>Ascomycota</taxon>
        <taxon>Pezizomycotina</taxon>
        <taxon>Dothideomycetes</taxon>
        <taxon>Pleosporomycetidae</taxon>
        <taxon>Aulographales</taxon>
        <taxon>Rhizodiscinaceae</taxon>
        <taxon>Rhizodiscina</taxon>
    </lineage>
</organism>
<keyword evidence="3" id="KW-0813">Transport</keyword>
<dbReference type="Pfam" id="PF00005">
    <property type="entry name" value="ABC_tran"/>
    <property type="match status" value="2"/>
</dbReference>
<keyword evidence="6" id="KW-0547">Nucleotide-binding</keyword>
<feature type="transmembrane region" description="Helical" evidence="12">
    <location>
        <begin position="449"/>
        <end position="469"/>
    </location>
</feature>
<dbReference type="GO" id="GO:0140359">
    <property type="term" value="F:ABC-type transporter activity"/>
    <property type="evidence" value="ECO:0007669"/>
    <property type="project" value="InterPro"/>
</dbReference>
<feature type="domain" description="ABC transmembrane type-1" evidence="14">
    <location>
        <begin position="1019"/>
        <end position="1259"/>
    </location>
</feature>
<feature type="transmembrane region" description="Helical" evidence="12">
    <location>
        <begin position="947"/>
        <end position="968"/>
    </location>
</feature>
<sequence length="1565" mass="173380">MSPIAAASWVTALHATLIAGAAFSTIIAVLLAAKSARQKRNKSALYEDADGVATEETQSRYNKTIKWLFIFLGLFSPAGLGTAIAYGVGDIFEQHQRYRSTASGCCICIVTANVIVSKNPVARFNVALFGAFSSIMLCGNVLIEHAPLPGTPVQRGFSHSETSRILAAVNSIVALVTLYLCLSIPRAPQLFLDGRVVQPVNSVSFISRNTFSWPSPYLALAWASKQLDFPDLDALDSMTRAKDLYESYMSWGPKYGIFKLMIYDHAMGLTWQYIITIIDAFIILLPQMTMYRLLLVLEARDNGEDVGYRLWMWVLCLGITVIIQGGVNNAMWFISYCRVNIPWRIQLSALVFAKAMRKKDVKGSSSKDKDPAASVSEETLLGEDPSPKKEEDEEEDPEATLQKMRQGVINLIGVDANRIAMFGTFNNAFLGAIFRLAVAFTFLGQLLGWQALLAGIAVQAAFMPINIYFSKRYSDSQDMLMKVRDKKLAALNEALNGIRQIKFSALENRWQKKIGDVREEELNAQWRVFTSDVILLMCWILGPVLLSAASIAVYAVVHGTLPPSVAFTTIAVLAEIEGTLAYIPELTTNALDAWVSIKRIRDYLNTPEKEDVLTPGDDIHFDNATLAWPSDDEVGADAFKLNGVNIQFPTGELSVISGRTGSGKSLLLASILGEAEILHGSVTVPKAPPLSERFDTKANKGNWIIPSAIAFVCQQPWIENRTFRDNVTFDLPFDEERYRKVLSACALEKDVLTLSDGELTEIGANGINLSGGQRWRITLARALYSRAGILIMDDIFSAVDSHVGKHIFENALTGDLASGRTRILVTHHVSLALPATMYEVQLGDGKVDHAGFVDELRRNNVLENIVEAAEEEVLPDEEVIDEVVDDSQITQLTSGVEHMRRASHLSAIDNAGTQDPRKFVEEEKREEGRIKFSVYGKYFKASGGPGFWIFVFTVFAGYQGLLLLRSWILRLWTEKSHAEAMMITTQSHTYNRYASAYVNHSTMQPIRVSEAMDSDMKFYLSLYLGLAVFICIEGTLRYLLVFYGSIKASRRLFNQLTYAVLRAPLRWLDTVPVGRILNRFTADFNILDSQLAYYCSFLIYNGLVVIGIVVAAVIVSPLIILCAAILFSVCWRYAMYFLAGAREAKRLESVAKSPIFEFFSTALQGVTTVRAFAKAQTYVDQMFKKLDTYAETCWYQWICNRWLGWRLTAIGAVFAVVTAALVVSLKGIDAALGGFALAFTLNYTDSIIWLLRNYAMVELGMNATERIIEYGEIAIEDQSGADAPAIWPTEGRVEVSDLVVGYAPDLPAVLKGLTFSVERNERVGVVGRTGAGKSSLTLALFRFLEPREGSIHIDGIDISKIKLEDLRSRLSIIAQDPVLFSGTIRTNLDPFNEYPDHELREALERVHLVPSSSAASTIAVPDSSHGTQDGTHTPGNINIFRSLTSTVTEGGQNLSQGQRQLLCLARAIVARPKVMVLDEATSAVDKATDELIQRSIRDEFRNSTLIVIAHRLSTIADFDRILVMSDGKVAEFDTPKKLLETEDGVFRAMVEDSGERDVLKEMIMG</sequence>
<evidence type="ECO:0000256" key="4">
    <source>
        <dbReference type="ARBA" id="ARBA00022692"/>
    </source>
</evidence>
<feature type="transmembrane region" description="Helical" evidence="12">
    <location>
        <begin position="269"/>
        <end position="290"/>
    </location>
</feature>
<comment type="caution">
    <text evidence="15">The sequence shown here is derived from an EMBL/GenBank/DDBJ whole genome shotgun (WGS) entry which is preliminary data.</text>
</comment>
<comment type="subcellular location">
    <subcellularLocation>
        <location evidence="1">Membrane</location>
        <topology evidence="1">Multi-pass membrane protein</topology>
    </subcellularLocation>
</comment>
<dbReference type="Proteomes" id="UP000799772">
    <property type="component" value="Unassembled WGS sequence"/>
</dbReference>
<evidence type="ECO:0000256" key="2">
    <source>
        <dbReference type="ARBA" id="ARBA00009726"/>
    </source>
</evidence>
<dbReference type="CDD" id="cd18604">
    <property type="entry name" value="ABC_6TM_VMR1_D2_like"/>
    <property type="match status" value="1"/>
</dbReference>
<dbReference type="Gene3D" id="3.40.50.300">
    <property type="entry name" value="P-loop containing nucleotide triphosphate hydrolases"/>
    <property type="match status" value="2"/>
</dbReference>
<feature type="region of interest" description="Disordered" evidence="11">
    <location>
        <begin position="362"/>
        <end position="400"/>
    </location>
</feature>
<dbReference type="Pfam" id="PF00664">
    <property type="entry name" value="ABC_membrane"/>
    <property type="match status" value="2"/>
</dbReference>
<keyword evidence="5" id="KW-0677">Repeat</keyword>
<dbReference type="PROSITE" id="PS50893">
    <property type="entry name" value="ABC_TRANSPORTER_2"/>
    <property type="match status" value="2"/>
</dbReference>
<feature type="transmembrane region" description="Helical" evidence="12">
    <location>
        <begin position="419"/>
        <end position="443"/>
    </location>
</feature>
<dbReference type="GO" id="GO:0005524">
    <property type="term" value="F:ATP binding"/>
    <property type="evidence" value="ECO:0007669"/>
    <property type="project" value="UniProtKB-KW"/>
</dbReference>
<feature type="transmembrane region" description="Helical" evidence="12">
    <location>
        <begin position="12"/>
        <end position="33"/>
    </location>
</feature>
<feature type="transmembrane region" description="Helical" evidence="12">
    <location>
        <begin position="100"/>
        <end position="117"/>
    </location>
</feature>
<evidence type="ECO:0000256" key="9">
    <source>
        <dbReference type="ARBA" id="ARBA00023136"/>
    </source>
</evidence>
<reference evidence="15" key="1">
    <citation type="journal article" date="2020" name="Stud. Mycol.">
        <title>101 Dothideomycetes genomes: a test case for predicting lifestyles and emergence of pathogens.</title>
        <authorList>
            <person name="Haridas S."/>
            <person name="Albert R."/>
            <person name="Binder M."/>
            <person name="Bloem J."/>
            <person name="Labutti K."/>
            <person name="Salamov A."/>
            <person name="Andreopoulos B."/>
            <person name="Baker S."/>
            <person name="Barry K."/>
            <person name="Bills G."/>
            <person name="Bluhm B."/>
            <person name="Cannon C."/>
            <person name="Castanera R."/>
            <person name="Culley D."/>
            <person name="Daum C."/>
            <person name="Ezra D."/>
            <person name="Gonzalez J."/>
            <person name="Henrissat B."/>
            <person name="Kuo A."/>
            <person name="Liang C."/>
            <person name="Lipzen A."/>
            <person name="Lutzoni F."/>
            <person name="Magnuson J."/>
            <person name="Mondo S."/>
            <person name="Nolan M."/>
            <person name="Ohm R."/>
            <person name="Pangilinan J."/>
            <person name="Park H.-J."/>
            <person name="Ramirez L."/>
            <person name="Alfaro M."/>
            <person name="Sun H."/>
            <person name="Tritt A."/>
            <person name="Yoshinaga Y."/>
            <person name="Zwiers L.-H."/>
            <person name="Turgeon B."/>
            <person name="Goodwin S."/>
            <person name="Spatafora J."/>
            <person name="Crous P."/>
            <person name="Grigoriev I."/>
        </authorList>
    </citation>
    <scope>NUCLEOTIDE SEQUENCE</scope>
    <source>
        <strain evidence="15">CBS 133067</strain>
    </source>
</reference>